<accession>J3NF30</accession>
<reference evidence="1" key="2">
    <citation type="submission" date="2013-04" db="UniProtKB">
        <authorList>
            <consortium name="EnsemblPlants"/>
        </authorList>
    </citation>
    <scope>IDENTIFICATION</scope>
</reference>
<name>J3NF30_ORYBR</name>
<dbReference type="EnsemblPlants" id="OB12G25880.1">
    <property type="protein sequence ID" value="OB12G25880.1"/>
    <property type="gene ID" value="OB12G25880"/>
</dbReference>
<keyword evidence="2" id="KW-1185">Reference proteome</keyword>
<dbReference type="Proteomes" id="UP000006038">
    <property type="component" value="Chromosome 12"/>
</dbReference>
<dbReference type="AlphaFoldDB" id="J3NF30"/>
<dbReference type="Gramene" id="OB12G25880.1">
    <property type="protein sequence ID" value="OB12G25880.1"/>
    <property type="gene ID" value="OB12G25880"/>
</dbReference>
<dbReference type="HOGENOM" id="CLU_2337007_0_0_1"/>
<evidence type="ECO:0000313" key="1">
    <source>
        <dbReference type="EnsemblPlants" id="OB12G25880.1"/>
    </source>
</evidence>
<proteinExistence type="predicted"/>
<reference evidence="1" key="1">
    <citation type="journal article" date="2013" name="Nat. Commun.">
        <title>Whole-genome sequencing of Oryza brachyantha reveals mechanisms underlying Oryza genome evolution.</title>
        <authorList>
            <person name="Chen J."/>
            <person name="Huang Q."/>
            <person name="Gao D."/>
            <person name="Wang J."/>
            <person name="Lang Y."/>
            <person name="Liu T."/>
            <person name="Li B."/>
            <person name="Bai Z."/>
            <person name="Luis Goicoechea J."/>
            <person name="Liang C."/>
            <person name="Chen C."/>
            <person name="Zhang W."/>
            <person name="Sun S."/>
            <person name="Liao Y."/>
            <person name="Zhang X."/>
            <person name="Yang L."/>
            <person name="Song C."/>
            <person name="Wang M."/>
            <person name="Shi J."/>
            <person name="Liu G."/>
            <person name="Liu J."/>
            <person name="Zhou H."/>
            <person name="Zhou W."/>
            <person name="Yu Q."/>
            <person name="An N."/>
            <person name="Chen Y."/>
            <person name="Cai Q."/>
            <person name="Wang B."/>
            <person name="Liu B."/>
            <person name="Min J."/>
            <person name="Huang Y."/>
            <person name="Wu H."/>
            <person name="Li Z."/>
            <person name="Zhang Y."/>
            <person name="Yin Y."/>
            <person name="Song W."/>
            <person name="Jiang J."/>
            <person name="Jackson S.A."/>
            <person name="Wing R.A."/>
            <person name="Wang J."/>
            <person name="Chen M."/>
        </authorList>
    </citation>
    <scope>NUCLEOTIDE SEQUENCE [LARGE SCALE GENOMIC DNA]</scope>
    <source>
        <strain evidence="1">cv. IRGC 101232</strain>
    </source>
</reference>
<evidence type="ECO:0000313" key="2">
    <source>
        <dbReference type="Proteomes" id="UP000006038"/>
    </source>
</evidence>
<organism evidence="1">
    <name type="scientific">Oryza brachyantha</name>
    <name type="common">malo sina</name>
    <dbReference type="NCBI Taxonomy" id="4533"/>
    <lineage>
        <taxon>Eukaryota</taxon>
        <taxon>Viridiplantae</taxon>
        <taxon>Streptophyta</taxon>
        <taxon>Embryophyta</taxon>
        <taxon>Tracheophyta</taxon>
        <taxon>Spermatophyta</taxon>
        <taxon>Magnoliopsida</taxon>
        <taxon>Liliopsida</taxon>
        <taxon>Poales</taxon>
        <taxon>Poaceae</taxon>
        <taxon>BOP clade</taxon>
        <taxon>Oryzoideae</taxon>
        <taxon>Oryzeae</taxon>
        <taxon>Oryzinae</taxon>
        <taxon>Oryza</taxon>
    </lineage>
</organism>
<sequence length="98" mass="10849">MVLRVPPPNDLELQAPLDVILTQTELRCTFSVTLFLCMDGRKPASRVVKSILQMMQLSQAPLHFELKGETLEQQTLKYSSELLKAIESGTGSCGQEVA</sequence>
<protein>
    <submittedName>
        <fullName evidence="1">Uncharacterized protein</fullName>
    </submittedName>
</protein>